<dbReference type="OrthoDB" id="193931at2759"/>
<dbReference type="InterPro" id="IPR011009">
    <property type="entry name" value="Kinase-like_dom_sf"/>
</dbReference>
<evidence type="ECO:0000256" key="11">
    <source>
        <dbReference type="PROSITE-ProRule" id="PRU10141"/>
    </source>
</evidence>
<dbReference type="GO" id="GO:0035556">
    <property type="term" value="P:intracellular signal transduction"/>
    <property type="evidence" value="ECO:0007669"/>
    <property type="project" value="TreeGrafter"/>
</dbReference>
<dbReference type="GO" id="GO:0000226">
    <property type="term" value="P:microtubule cytoskeleton organization"/>
    <property type="evidence" value="ECO:0007669"/>
    <property type="project" value="TreeGrafter"/>
</dbReference>
<dbReference type="GO" id="GO:0004674">
    <property type="term" value="F:protein serine/threonine kinase activity"/>
    <property type="evidence" value="ECO:0007669"/>
    <property type="project" value="UniProtKB-KW"/>
</dbReference>
<dbReference type="InterPro" id="IPR001772">
    <property type="entry name" value="KA1_dom"/>
</dbReference>
<dbReference type="InterPro" id="IPR028375">
    <property type="entry name" value="KA1/Ssp2_C"/>
</dbReference>
<evidence type="ECO:0000256" key="5">
    <source>
        <dbReference type="ARBA" id="ARBA00022741"/>
    </source>
</evidence>
<feature type="compositionally biased region" description="Polar residues" evidence="12">
    <location>
        <begin position="706"/>
        <end position="724"/>
    </location>
</feature>
<organism evidence="15 16">
    <name type="scientific">Tieghemiomyces parasiticus</name>
    <dbReference type="NCBI Taxonomy" id="78921"/>
    <lineage>
        <taxon>Eukaryota</taxon>
        <taxon>Fungi</taxon>
        <taxon>Fungi incertae sedis</taxon>
        <taxon>Zoopagomycota</taxon>
        <taxon>Kickxellomycotina</taxon>
        <taxon>Dimargaritomycetes</taxon>
        <taxon>Dimargaritales</taxon>
        <taxon>Dimargaritaceae</taxon>
        <taxon>Tieghemiomyces</taxon>
    </lineage>
</organism>
<feature type="domain" description="Protein kinase" evidence="13">
    <location>
        <begin position="39"/>
        <end position="319"/>
    </location>
</feature>
<evidence type="ECO:0000256" key="12">
    <source>
        <dbReference type="SAM" id="MobiDB-lite"/>
    </source>
</evidence>
<dbReference type="PROSITE" id="PS50032">
    <property type="entry name" value="KA1"/>
    <property type="match status" value="1"/>
</dbReference>
<evidence type="ECO:0000256" key="8">
    <source>
        <dbReference type="ARBA" id="ARBA00038181"/>
    </source>
</evidence>
<keyword evidence="7 11" id="KW-0067">ATP-binding</keyword>
<dbReference type="AlphaFoldDB" id="A0A9W8DNU5"/>
<dbReference type="SUPFAM" id="SSF103243">
    <property type="entry name" value="KA1-like"/>
    <property type="match status" value="1"/>
</dbReference>
<reference evidence="15" key="1">
    <citation type="submission" date="2022-07" db="EMBL/GenBank/DDBJ databases">
        <title>Phylogenomic reconstructions and comparative analyses of Kickxellomycotina fungi.</title>
        <authorList>
            <person name="Reynolds N.K."/>
            <person name="Stajich J.E."/>
            <person name="Barry K."/>
            <person name="Grigoriev I.V."/>
            <person name="Crous P."/>
            <person name="Smith M.E."/>
        </authorList>
    </citation>
    <scope>NUCLEOTIDE SEQUENCE</scope>
    <source>
        <strain evidence="15">RSA 861</strain>
    </source>
</reference>
<dbReference type="EC" id="2.7.11.1" evidence="2"/>
<evidence type="ECO:0000256" key="6">
    <source>
        <dbReference type="ARBA" id="ARBA00022777"/>
    </source>
</evidence>
<dbReference type="GO" id="GO:0005524">
    <property type="term" value="F:ATP binding"/>
    <property type="evidence" value="ECO:0007669"/>
    <property type="project" value="UniProtKB-UniRule"/>
</dbReference>
<dbReference type="PROSITE" id="PS00107">
    <property type="entry name" value="PROTEIN_KINASE_ATP"/>
    <property type="match status" value="1"/>
</dbReference>
<dbReference type="FunFam" id="1.10.510.10:FF:000002">
    <property type="entry name" value="Non-specific serine/threonine protein kinase"/>
    <property type="match status" value="1"/>
</dbReference>
<evidence type="ECO:0000313" key="15">
    <source>
        <dbReference type="EMBL" id="KAJ1912024.1"/>
    </source>
</evidence>
<evidence type="ECO:0000256" key="10">
    <source>
        <dbReference type="ARBA" id="ARBA00048679"/>
    </source>
</evidence>
<evidence type="ECO:0000259" key="13">
    <source>
        <dbReference type="PROSITE" id="PS50011"/>
    </source>
</evidence>
<feature type="compositionally biased region" description="Basic residues" evidence="12">
    <location>
        <begin position="538"/>
        <end position="547"/>
    </location>
</feature>
<dbReference type="PROSITE" id="PS50011">
    <property type="entry name" value="PROTEIN_KINASE_DOM"/>
    <property type="match status" value="1"/>
</dbReference>
<comment type="catalytic activity">
    <reaction evidence="9">
        <text>L-threonyl-[protein] + ATP = O-phospho-L-threonyl-[protein] + ADP + H(+)</text>
        <dbReference type="Rhea" id="RHEA:46608"/>
        <dbReference type="Rhea" id="RHEA-COMP:11060"/>
        <dbReference type="Rhea" id="RHEA-COMP:11605"/>
        <dbReference type="ChEBI" id="CHEBI:15378"/>
        <dbReference type="ChEBI" id="CHEBI:30013"/>
        <dbReference type="ChEBI" id="CHEBI:30616"/>
        <dbReference type="ChEBI" id="CHEBI:61977"/>
        <dbReference type="ChEBI" id="CHEBI:456216"/>
        <dbReference type="EC" id="2.7.11.1"/>
    </reaction>
</comment>
<proteinExistence type="inferred from homology"/>
<dbReference type="PROSITE" id="PS00108">
    <property type="entry name" value="PROTEIN_KINASE_ST"/>
    <property type="match status" value="1"/>
</dbReference>
<dbReference type="SUPFAM" id="SSF56112">
    <property type="entry name" value="Protein kinase-like (PK-like)"/>
    <property type="match status" value="1"/>
</dbReference>
<feature type="compositionally biased region" description="Low complexity" evidence="12">
    <location>
        <begin position="509"/>
        <end position="526"/>
    </location>
</feature>
<evidence type="ECO:0000259" key="14">
    <source>
        <dbReference type="PROSITE" id="PS50032"/>
    </source>
</evidence>
<dbReference type="Pfam" id="PF02149">
    <property type="entry name" value="KA1"/>
    <property type="match status" value="1"/>
</dbReference>
<evidence type="ECO:0000256" key="9">
    <source>
        <dbReference type="ARBA" id="ARBA00047899"/>
    </source>
</evidence>
<evidence type="ECO:0000256" key="2">
    <source>
        <dbReference type="ARBA" id="ARBA00012513"/>
    </source>
</evidence>
<evidence type="ECO:0000256" key="1">
    <source>
        <dbReference type="ARBA" id="ARBA00010791"/>
    </source>
</evidence>
<dbReference type="CDD" id="cd14077">
    <property type="entry name" value="STKc_Kin1_2"/>
    <property type="match status" value="1"/>
</dbReference>
<feature type="compositionally biased region" description="Basic and acidic residues" evidence="12">
    <location>
        <begin position="548"/>
        <end position="561"/>
    </location>
</feature>
<evidence type="ECO:0000256" key="3">
    <source>
        <dbReference type="ARBA" id="ARBA00022527"/>
    </source>
</evidence>
<keyword evidence="16" id="KW-1185">Reference proteome</keyword>
<accession>A0A9W8DNU5</accession>
<comment type="caution">
    <text evidence="15">The sequence shown here is derived from an EMBL/GenBank/DDBJ whole genome shotgun (WGS) entry which is preliminary data.</text>
</comment>
<dbReference type="Gene3D" id="3.30.310.80">
    <property type="entry name" value="Kinase associated domain 1, KA1"/>
    <property type="match status" value="1"/>
</dbReference>
<evidence type="ECO:0000256" key="4">
    <source>
        <dbReference type="ARBA" id="ARBA00022679"/>
    </source>
</evidence>
<feature type="region of interest" description="Disordered" evidence="12">
    <location>
        <begin position="1"/>
        <end position="34"/>
    </location>
</feature>
<gene>
    <name evidence="15" type="primary">KIN2_3</name>
    <name evidence="15" type="ORF">IWQ60_009859</name>
</gene>
<evidence type="ECO:0000313" key="16">
    <source>
        <dbReference type="Proteomes" id="UP001150569"/>
    </source>
</evidence>
<dbReference type="PANTHER" id="PTHR24346:SF82">
    <property type="entry name" value="KP78A-RELATED"/>
    <property type="match status" value="1"/>
</dbReference>
<feature type="compositionally biased region" description="Low complexity" evidence="12">
    <location>
        <begin position="473"/>
        <end position="485"/>
    </location>
</feature>
<sequence>MNATAVADPRPELRSPSTAGSRTRSGQSTSRSRRVVGRYQFTKTIGAGSMGKVKLAVDLTTGEKVAVKIMPRQEADASLRTATVPIPEPPGQVPAPAPVPAEAAVEHKDVRILREIAIMKLLNHPYIVGLKDVIVHPHHYYVVLEYVSGGQMLDYIISHGRLKEKHARRFARQIASALDYCHRNSIVHRDLKIENILISSTATIKIIDFGLSNLYSPRCHLSTFCGSLYFAAPELLSARAYTGPEVDVWSFGIVLYVLVCGKVPFDDQSMPALHAKIKRGHVEYPSWLSHECKHLLSRILVTNPAERATMAEIMRHPWMNRSYDAPVDNYLPPRPPLVAPVDPRVVAEMAGFGFGPEPELVRKFEALLHNEWYQRQLQRYYPELFIGLAQPSPTTAAAPGLPFGAAVTRSAESVAQAAREALRKRTSFWRRPGPDPADFISLDPLVSMYYLVLEKLQADGVARIAADPAPMAAAPLPERSENPAQQAPPPNKPALDFGPDSSVGLADEPAPAATSAPSVTTPTSTRSQRKTAAGVFRRISRVIRARTHKEPPANPPDDKKKAGNRLSTFLIRRDREPTPLVEPKVAPGPPAAAELTVPAVNGHAVEPDAVAATAASLGVTPPAGPAAKLGRRISSLLTRAASVQERRRSSSPARRPFTASIVPARASQSAVGGPTGLRFSGTLDAPPKPPTVQISEPPAAAADAASVNTEEPTGEPLTTVTAPASLNHRRRPAMGRDVTPIPAAAVTSSSQPRLTLPPPTVARSFDLAAPPPALGARSRSSRLISRRRAAGRSATGLVDPATAADALAVLERQKSQDQHRADQGVRPVFLRGLFSVTTTSTKPPAALRDALVALFERCAIKYREGPGYLECIVTRFPLDAPPVDTWRTAQPPAKPTAPTTLASPPLLTHPHQPTPYTASNSILFFDDEDRLSALSMATLSQGVAAASLATKASTLTAGTQSLRPVATRAAAAAAVAATGSLELPNPMSAIAEEEDPAPASDPDVSSGGEAEFHSLSATSKEFQAASAVATTPPRADSAQDTQRPATVVDPYWTFVRLEIHIVKVPLLMGLHGLRFRQVAGPVWQYKHICSAILRALQL</sequence>
<keyword evidence="4 15" id="KW-0808">Transferase</keyword>
<protein>
    <recommendedName>
        <fullName evidence="2">non-specific serine/threonine protein kinase</fullName>
        <ecNumber evidence="2">2.7.11.1</ecNumber>
    </recommendedName>
</protein>
<feature type="region of interest" description="Disordered" evidence="12">
    <location>
        <begin position="1023"/>
        <end position="1043"/>
    </location>
</feature>
<dbReference type="EMBL" id="JANBPT010000870">
    <property type="protein sequence ID" value="KAJ1912024.1"/>
    <property type="molecule type" value="Genomic_DNA"/>
</dbReference>
<dbReference type="GO" id="GO:0005737">
    <property type="term" value="C:cytoplasm"/>
    <property type="evidence" value="ECO:0007669"/>
    <property type="project" value="TreeGrafter"/>
</dbReference>
<feature type="binding site" evidence="11">
    <location>
        <position position="68"/>
    </location>
    <ligand>
        <name>ATP</name>
        <dbReference type="ChEBI" id="CHEBI:30616"/>
    </ligand>
</feature>
<feature type="region of interest" description="Disordered" evidence="12">
    <location>
        <begin position="640"/>
        <end position="737"/>
    </location>
</feature>
<dbReference type="InterPro" id="IPR017441">
    <property type="entry name" value="Protein_kinase_ATP_BS"/>
</dbReference>
<keyword evidence="5 11" id="KW-0547">Nucleotide-binding</keyword>
<dbReference type="PANTHER" id="PTHR24346">
    <property type="entry name" value="MAP/MICROTUBULE AFFINITY-REGULATING KINASE"/>
    <property type="match status" value="1"/>
</dbReference>
<dbReference type="SMART" id="SM00220">
    <property type="entry name" value="S_TKc"/>
    <property type="match status" value="1"/>
</dbReference>
<name>A0A9W8DNU5_9FUNG</name>
<dbReference type="Gene3D" id="1.10.510.10">
    <property type="entry name" value="Transferase(Phosphotransferase) domain 1"/>
    <property type="match status" value="1"/>
</dbReference>
<keyword evidence="6 15" id="KW-0418">Kinase</keyword>
<dbReference type="Pfam" id="PF00069">
    <property type="entry name" value="Pkinase"/>
    <property type="match status" value="1"/>
</dbReference>
<feature type="compositionally biased region" description="Low complexity" evidence="12">
    <location>
        <begin position="17"/>
        <end position="30"/>
    </location>
</feature>
<dbReference type="Proteomes" id="UP001150569">
    <property type="component" value="Unassembled WGS sequence"/>
</dbReference>
<feature type="domain" description="KA1" evidence="14">
    <location>
        <begin position="1048"/>
        <end position="1098"/>
    </location>
</feature>
<keyword evidence="3" id="KW-0723">Serine/threonine-protein kinase</keyword>
<comment type="similarity">
    <text evidence="1">Belongs to the protein kinase superfamily. CAMK Ser/Thr protein kinase family. NIM1 subfamily.</text>
</comment>
<dbReference type="InterPro" id="IPR000719">
    <property type="entry name" value="Prot_kinase_dom"/>
</dbReference>
<comment type="catalytic activity">
    <reaction evidence="10">
        <text>L-seryl-[protein] + ATP = O-phospho-L-seryl-[protein] + ADP + H(+)</text>
        <dbReference type="Rhea" id="RHEA:17989"/>
        <dbReference type="Rhea" id="RHEA-COMP:9863"/>
        <dbReference type="Rhea" id="RHEA-COMP:11604"/>
        <dbReference type="ChEBI" id="CHEBI:15378"/>
        <dbReference type="ChEBI" id="CHEBI:29999"/>
        <dbReference type="ChEBI" id="CHEBI:30616"/>
        <dbReference type="ChEBI" id="CHEBI:83421"/>
        <dbReference type="ChEBI" id="CHEBI:456216"/>
        <dbReference type="EC" id="2.7.11.1"/>
    </reaction>
</comment>
<comment type="similarity">
    <text evidence="8">Belongs to the protein kinase superfamily. CAMK Ser/Thr protein kinase family. Smok subfamily.</text>
</comment>
<feature type="region of interest" description="Disordered" evidence="12">
    <location>
        <begin position="473"/>
        <end position="563"/>
    </location>
</feature>
<evidence type="ECO:0000256" key="7">
    <source>
        <dbReference type="ARBA" id="ARBA00022840"/>
    </source>
</evidence>
<dbReference type="InterPro" id="IPR008271">
    <property type="entry name" value="Ser/Thr_kinase_AS"/>
</dbReference>